<dbReference type="Gene3D" id="1.25.40.20">
    <property type="entry name" value="Ankyrin repeat-containing domain"/>
    <property type="match status" value="1"/>
</dbReference>
<gene>
    <name evidence="4" type="ORF">NHX12_017732</name>
</gene>
<dbReference type="Pfam" id="PF12773">
    <property type="entry name" value="DZR"/>
    <property type="match status" value="1"/>
</dbReference>
<feature type="domain" description="DZANK-type" evidence="3">
    <location>
        <begin position="55"/>
        <end position="103"/>
    </location>
</feature>
<proteinExistence type="predicted"/>
<dbReference type="PROSITE" id="PS50088">
    <property type="entry name" value="ANK_REPEAT"/>
    <property type="match status" value="1"/>
</dbReference>
<sequence length="517" mass="55670">MAVCVVCNTLVPINTPTCLICEAPSTAQLRPQTSLKLQDQAAPPLPPAEDHRVSCSKCHRINNHDARYCDWCGSKHSHPLSRVLCRGCGGSSPPHASYCSSCGLLLMAPPQSHTLSHGHAPSHHPSAGRAASLQKGSPMTSNGVTWRPLRSTVFSHSGSHATPFEARAPPTADRQTQTVGLFYPSATELLRSHQQRTLVEQAGTRRPPLTAVSPGRGFWRKQVDHTCAHLRSYAQNNPHFRALLGEPRMGRMVSAVIREDDYEVSLKLSFLLARRPRDQETQVSLTPGDQESQRPGDTETKVSLTPRDQESQRPGDTETNASRGSSPQTLSSVTEKSNTTSLAVLFLLAGRTAARQKPLPQTTQKPLDVLLLEEAGPGGGASVAVMQQLLDQGADPMCQDGEGRPVLLVAVATGNHDIIPVLVQKGADINQQSGPLKNTPLHEAALKGSGGLQSARVLLGCRARLRRNTRGETPYDLSLASGCPTMVQLLAAQLGHNLLGRLLPDTKMSLELPEDQL</sequence>
<reference evidence="4" key="1">
    <citation type="submission" date="2022-07" db="EMBL/GenBank/DDBJ databases">
        <title>Chromosome-level genome of Muraenolepis orangiensis.</title>
        <authorList>
            <person name="Kim J."/>
        </authorList>
    </citation>
    <scope>NUCLEOTIDE SEQUENCE</scope>
    <source>
        <strain evidence="4">KU_S4_2022</strain>
        <tissue evidence="4">Muscle</tissue>
    </source>
</reference>
<dbReference type="AlphaFoldDB" id="A0A9Q0IYB8"/>
<dbReference type="InterPro" id="IPR036770">
    <property type="entry name" value="Ankyrin_rpt-contain_sf"/>
</dbReference>
<dbReference type="GO" id="GO:0042462">
    <property type="term" value="P:eye photoreceptor cell development"/>
    <property type="evidence" value="ECO:0007669"/>
    <property type="project" value="TreeGrafter"/>
</dbReference>
<accession>A0A9Q0IYB8</accession>
<feature type="region of interest" description="Disordered" evidence="2">
    <location>
        <begin position="113"/>
        <end position="142"/>
    </location>
</feature>
<dbReference type="PANTHER" id="PTHR16058">
    <property type="entry name" value="DOUBLE ZINC RIBBON AND ANKYRIN REPEAT-CONTAINING PROTEIN 1"/>
    <property type="match status" value="1"/>
</dbReference>
<dbReference type="InterPro" id="IPR002110">
    <property type="entry name" value="Ankyrin_rpt"/>
</dbReference>
<feature type="compositionally biased region" description="Basic and acidic residues" evidence="2">
    <location>
        <begin position="307"/>
        <end position="316"/>
    </location>
</feature>
<dbReference type="GO" id="GO:0008270">
    <property type="term" value="F:zinc ion binding"/>
    <property type="evidence" value="ECO:0007669"/>
    <property type="project" value="UniProtKB-KW"/>
</dbReference>
<dbReference type="OrthoDB" id="10033229at2759"/>
<feature type="compositionally biased region" description="Polar residues" evidence="2">
    <location>
        <begin position="317"/>
        <end position="336"/>
    </location>
</feature>
<keyword evidence="1" id="KW-0040">ANK repeat</keyword>
<dbReference type="PROSITE" id="PS50297">
    <property type="entry name" value="ANK_REP_REGION"/>
    <property type="match status" value="1"/>
</dbReference>
<feature type="compositionally biased region" description="Polar residues" evidence="2">
    <location>
        <begin position="281"/>
        <end position="290"/>
    </location>
</feature>
<evidence type="ECO:0000256" key="1">
    <source>
        <dbReference type="PROSITE-ProRule" id="PRU00023"/>
    </source>
</evidence>
<evidence type="ECO:0000313" key="5">
    <source>
        <dbReference type="Proteomes" id="UP001148018"/>
    </source>
</evidence>
<feature type="compositionally biased region" description="Basic and acidic residues" evidence="2">
    <location>
        <begin position="291"/>
        <end position="300"/>
    </location>
</feature>
<keyword evidence="5" id="KW-1185">Reference proteome</keyword>
<evidence type="ECO:0000256" key="2">
    <source>
        <dbReference type="SAM" id="MobiDB-lite"/>
    </source>
</evidence>
<organism evidence="4 5">
    <name type="scientific">Muraenolepis orangiensis</name>
    <name type="common">Patagonian moray cod</name>
    <dbReference type="NCBI Taxonomy" id="630683"/>
    <lineage>
        <taxon>Eukaryota</taxon>
        <taxon>Metazoa</taxon>
        <taxon>Chordata</taxon>
        <taxon>Craniata</taxon>
        <taxon>Vertebrata</taxon>
        <taxon>Euteleostomi</taxon>
        <taxon>Actinopterygii</taxon>
        <taxon>Neopterygii</taxon>
        <taxon>Teleostei</taxon>
        <taxon>Neoteleostei</taxon>
        <taxon>Acanthomorphata</taxon>
        <taxon>Zeiogadaria</taxon>
        <taxon>Gadariae</taxon>
        <taxon>Gadiformes</taxon>
        <taxon>Muraenolepidoidei</taxon>
        <taxon>Muraenolepididae</taxon>
        <taxon>Muraenolepis</taxon>
    </lineage>
</organism>
<dbReference type="GO" id="GO:0005929">
    <property type="term" value="C:cilium"/>
    <property type="evidence" value="ECO:0007669"/>
    <property type="project" value="UniProtKB-SubCell"/>
</dbReference>
<dbReference type="SMART" id="SM00248">
    <property type="entry name" value="ANK"/>
    <property type="match status" value="2"/>
</dbReference>
<protein>
    <recommendedName>
        <fullName evidence="3">DZANK-type domain-containing protein</fullName>
    </recommendedName>
</protein>
<feature type="compositionally biased region" description="Low complexity" evidence="2">
    <location>
        <begin position="117"/>
        <end position="128"/>
    </location>
</feature>
<evidence type="ECO:0000259" key="3">
    <source>
        <dbReference type="Pfam" id="PF12773"/>
    </source>
</evidence>
<dbReference type="EMBL" id="JANIIK010000034">
    <property type="protein sequence ID" value="KAJ3614156.1"/>
    <property type="molecule type" value="Genomic_DNA"/>
</dbReference>
<feature type="repeat" description="ANK" evidence="1">
    <location>
        <begin position="402"/>
        <end position="434"/>
    </location>
</feature>
<name>A0A9Q0IYB8_9TELE</name>
<dbReference type="SUPFAM" id="SSF48403">
    <property type="entry name" value="Ankyrin repeat"/>
    <property type="match status" value="1"/>
</dbReference>
<feature type="region of interest" description="Disordered" evidence="2">
    <location>
        <begin position="277"/>
        <end position="336"/>
    </location>
</feature>
<dbReference type="InterPro" id="IPR025874">
    <property type="entry name" value="DZR"/>
</dbReference>
<dbReference type="Proteomes" id="UP001148018">
    <property type="component" value="Unassembled WGS sequence"/>
</dbReference>
<dbReference type="InterPro" id="IPR052481">
    <property type="entry name" value="DZAN1"/>
</dbReference>
<comment type="caution">
    <text evidence="4">The sequence shown here is derived from an EMBL/GenBank/DDBJ whole genome shotgun (WGS) entry which is preliminary data.</text>
</comment>
<dbReference type="PANTHER" id="PTHR16058:SF4">
    <property type="entry name" value="DOUBLE ZINC RIBBON AND ANKYRIN REPEAT-CONTAINING PROTEIN 1"/>
    <property type="match status" value="1"/>
</dbReference>
<dbReference type="Pfam" id="PF12796">
    <property type="entry name" value="Ank_2"/>
    <property type="match status" value="1"/>
</dbReference>
<evidence type="ECO:0000313" key="4">
    <source>
        <dbReference type="EMBL" id="KAJ3614156.1"/>
    </source>
</evidence>